<protein>
    <recommendedName>
        <fullName evidence="1">Fluoroacetyl-CoA-specific thioesterase-like domain-containing protein</fullName>
    </recommendedName>
</protein>
<evidence type="ECO:0000313" key="2">
    <source>
        <dbReference type="EMBL" id="MPN52712.1"/>
    </source>
</evidence>
<dbReference type="InterPro" id="IPR025540">
    <property type="entry name" value="FlK"/>
</dbReference>
<reference evidence="2" key="1">
    <citation type="submission" date="2019-08" db="EMBL/GenBank/DDBJ databases">
        <authorList>
            <person name="Kucharzyk K."/>
            <person name="Murdoch R.W."/>
            <person name="Higgins S."/>
            <person name="Loffler F."/>
        </authorList>
    </citation>
    <scope>NUCLEOTIDE SEQUENCE</scope>
</reference>
<feature type="domain" description="Fluoroacetyl-CoA-specific thioesterase-like" evidence="1">
    <location>
        <begin position="17"/>
        <end position="119"/>
    </location>
</feature>
<dbReference type="InterPro" id="IPR029069">
    <property type="entry name" value="HotDog_dom_sf"/>
</dbReference>
<dbReference type="PANTHER" id="PTHR36934">
    <property type="entry name" value="BLR0278 PROTEIN"/>
    <property type="match status" value="1"/>
</dbReference>
<accession>A0A645IPC8</accession>
<evidence type="ECO:0000259" key="1">
    <source>
        <dbReference type="Pfam" id="PF22636"/>
    </source>
</evidence>
<dbReference type="EMBL" id="VSSQ01119077">
    <property type="protein sequence ID" value="MPN52712.1"/>
    <property type="molecule type" value="Genomic_DNA"/>
</dbReference>
<sequence length="127" mass="14145">MDFNLREGISAVAEITVTDRDTAIFYGSGDLPVFATPAMIALMESTAKSSVGLHLNSELTTVGIKVDVDHIRATPKDMRVKCEAVLDKIEGKKLFFKVTAWDERNKIGEGIHIRYIVDSIDFMKKLK</sequence>
<dbReference type="Pfam" id="PF22636">
    <property type="entry name" value="FlK"/>
    <property type="match status" value="1"/>
</dbReference>
<dbReference type="Gene3D" id="3.10.129.10">
    <property type="entry name" value="Hotdog Thioesterase"/>
    <property type="match status" value="1"/>
</dbReference>
<proteinExistence type="predicted"/>
<organism evidence="2">
    <name type="scientific">bioreactor metagenome</name>
    <dbReference type="NCBI Taxonomy" id="1076179"/>
    <lineage>
        <taxon>unclassified sequences</taxon>
        <taxon>metagenomes</taxon>
        <taxon>ecological metagenomes</taxon>
    </lineage>
</organism>
<dbReference type="AlphaFoldDB" id="A0A645IPC8"/>
<dbReference type="InterPro" id="IPR054485">
    <property type="entry name" value="FlK-like_dom"/>
</dbReference>
<dbReference type="PIRSF" id="PIRSF014972">
    <property type="entry name" value="FlK"/>
    <property type="match status" value="1"/>
</dbReference>
<name>A0A645IPC8_9ZZZZ</name>
<dbReference type="PANTHER" id="PTHR36934:SF1">
    <property type="entry name" value="THIOESTERASE DOMAIN-CONTAINING PROTEIN"/>
    <property type="match status" value="1"/>
</dbReference>
<comment type="caution">
    <text evidence="2">The sequence shown here is derived from an EMBL/GenBank/DDBJ whole genome shotgun (WGS) entry which is preliminary data.</text>
</comment>
<dbReference type="SUPFAM" id="SSF54637">
    <property type="entry name" value="Thioesterase/thiol ester dehydrase-isomerase"/>
    <property type="match status" value="1"/>
</dbReference>
<gene>
    <name evidence="2" type="ORF">SDC9_200374</name>
</gene>